<comment type="caution">
    <text evidence="2">The sequence shown here is derived from an EMBL/GenBank/DDBJ whole genome shotgun (WGS) entry which is preliminary data.</text>
</comment>
<dbReference type="InterPro" id="IPR035914">
    <property type="entry name" value="Sperma_CUB_dom_sf"/>
</dbReference>
<accession>A0A226DTS3</accession>
<evidence type="ECO:0000313" key="3">
    <source>
        <dbReference type="Proteomes" id="UP000198287"/>
    </source>
</evidence>
<proteinExistence type="predicted"/>
<dbReference type="OMA" id="FEPRCAD"/>
<evidence type="ECO:0000313" key="2">
    <source>
        <dbReference type="EMBL" id="OXA48613.1"/>
    </source>
</evidence>
<organism evidence="2 3">
    <name type="scientific">Folsomia candida</name>
    <name type="common">Springtail</name>
    <dbReference type="NCBI Taxonomy" id="158441"/>
    <lineage>
        <taxon>Eukaryota</taxon>
        <taxon>Metazoa</taxon>
        <taxon>Ecdysozoa</taxon>
        <taxon>Arthropoda</taxon>
        <taxon>Hexapoda</taxon>
        <taxon>Collembola</taxon>
        <taxon>Entomobryomorpha</taxon>
        <taxon>Isotomoidea</taxon>
        <taxon>Isotomidae</taxon>
        <taxon>Proisotominae</taxon>
        <taxon>Folsomia</taxon>
    </lineage>
</organism>
<evidence type="ECO:0000256" key="1">
    <source>
        <dbReference type="SAM" id="SignalP"/>
    </source>
</evidence>
<protein>
    <recommendedName>
        <fullName evidence="4">CUB domain-containing protein</fullName>
    </recommendedName>
</protein>
<feature type="signal peptide" evidence="1">
    <location>
        <begin position="1"/>
        <end position="23"/>
    </location>
</feature>
<dbReference type="SUPFAM" id="SSF49854">
    <property type="entry name" value="Spermadhesin, CUB domain"/>
    <property type="match status" value="2"/>
</dbReference>
<feature type="chain" id="PRO_5012917578" description="CUB domain-containing protein" evidence="1">
    <location>
        <begin position="24"/>
        <end position="297"/>
    </location>
</feature>
<name>A0A226DTS3_FOLCA</name>
<dbReference type="Proteomes" id="UP000198287">
    <property type="component" value="Unassembled WGS sequence"/>
</dbReference>
<evidence type="ECO:0008006" key="4">
    <source>
        <dbReference type="Google" id="ProtNLM"/>
    </source>
</evidence>
<dbReference type="AlphaFoldDB" id="A0A226DTS3"/>
<gene>
    <name evidence="2" type="ORF">Fcan01_16418</name>
</gene>
<sequence length="297" mass="32833">MQSIVNITTILFYIGALLCGGYAARIAGPNNLEHLTGNGSKLLGAHSLANPEFEVSTTCGDVLTGSHGRIEYTSGHAVGAEYCVWMVKSDLLSDFTFDILQMDVFGGTQEYLKLTTFNYGSSHVQNVRVNTLGKFKISGNLVIISFLTSSAALIYKRLFVLEYISMPVRDMDISNKSVQTCQPGIEGGQSAQFKHPATDVQYANREFTVVLFTPPNWVYDFMQSRFEIKTVGLDASCLDTVTTFSMNYNGFYPISRVLCNETTVRYDSSPIYVVVFQSDNATVGTGFSIKYDWGPEM</sequence>
<reference evidence="2 3" key="1">
    <citation type="submission" date="2015-12" db="EMBL/GenBank/DDBJ databases">
        <title>The genome of Folsomia candida.</title>
        <authorList>
            <person name="Faddeeva A."/>
            <person name="Derks M.F."/>
            <person name="Anvar Y."/>
            <person name="Smit S."/>
            <person name="Van Straalen N."/>
            <person name="Roelofs D."/>
        </authorList>
    </citation>
    <scope>NUCLEOTIDE SEQUENCE [LARGE SCALE GENOMIC DNA]</scope>
    <source>
        <strain evidence="2 3">VU population</strain>
        <tissue evidence="2">Whole body</tissue>
    </source>
</reference>
<dbReference type="EMBL" id="LNIX01000011">
    <property type="protein sequence ID" value="OXA48613.1"/>
    <property type="molecule type" value="Genomic_DNA"/>
</dbReference>
<keyword evidence="3" id="KW-1185">Reference proteome</keyword>
<keyword evidence="1" id="KW-0732">Signal</keyword>